<comment type="subunit">
    <text evidence="8">Homodimer.</text>
</comment>
<evidence type="ECO:0000256" key="3">
    <source>
        <dbReference type="ARBA" id="ARBA00006218"/>
    </source>
</evidence>
<evidence type="ECO:0000313" key="9">
    <source>
        <dbReference type="EMBL" id="KAJ6220484.1"/>
    </source>
</evidence>
<organism evidence="9 10">
    <name type="scientific">Blomia tropicalis</name>
    <name type="common">Mite</name>
    <dbReference type="NCBI Taxonomy" id="40697"/>
    <lineage>
        <taxon>Eukaryota</taxon>
        <taxon>Metazoa</taxon>
        <taxon>Ecdysozoa</taxon>
        <taxon>Arthropoda</taxon>
        <taxon>Chelicerata</taxon>
        <taxon>Arachnida</taxon>
        <taxon>Acari</taxon>
        <taxon>Acariformes</taxon>
        <taxon>Sarcoptiformes</taxon>
        <taxon>Astigmata</taxon>
        <taxon>Glycyphagoidea</taxon>
        <taxon>Echimyopodidae</taxon>
        <taxon>Blomia</taxon>
    </lineage>
</organism>
<comment type="function">
    <text evidence="8">May play a role in vesicular transport from endoplasmic reticulum to Golgi.</text>
</comment>
<evidence type="ECO:0000256" key="7">
    <source>
        <dbReference type="ARBA" id="ARBA00023034"/>
    </source>
</evidence>
<keyword evidence="4 8" id="KW-0813">Transport</keyword>
<evidence type="ECO:0000256" key="2">
    <source>
        <dbReference type="ARBA" id="ARBA00004240"/>
    </source>
</evidence>
<comment type="caution">
    <text evidence="9">The sequence shown here is derived from an EMBL/GenBank/DDBJ whole genome shotgun (WGS) entry which is preliminary data.</text>
</comment>
<comment type="subcellular location">
    <subcellularLocation>
        <location evidence="2">Endoplasmic reticulum</location>
    </subcellularLocation>
    <subcellularLocation>
        <location evidence="1 8">Golgi apparatus</location>
        <location evidence="1 8">cis-Golgi network</location>
    </subcellularLocation>
</comment>
<dbReference type="CDD" id="cd14942">
    <property type="entry name" value="TRAPPC3_bet3"/>
    <property type="match status" value="1"/>
</dbReference>
<name>A0A9Q0M7U5_BLOTA</name>
<evidence type="ECO:0000256" key="4">
    <source>
        <dbReference type="ARBA" id="ARBA00022448"/>
    </source>
</evidence>
<keyword evidence="6 8" id="KW-0931">ER-Golgi transport</keyword>
<gene>
    <name evidence="9" type="ORF">RDWZM_006296</name>
</gene>
<accession>A0A9Q0M7U5</accession>
<evidence type="ECO:0000256" key="5">
    <source>
        <dbReference type="ARBA" id="ARBA00022824"/>
    </source>
</evidence>
<sequence>MSRQVIKGGNDMKKINTDLFILTYGAIVAQLVKDYENAEEVNKQLDKMGYNIGLRLIEDYLAKTNTGKCHDFKDVADKIQNGFRLYMGFTPSITNWSASNDEFSIVIDQNPLTEYVELPDNLANLRYCNLLCGVIRGALEMIQIEAKIWFTQDFLRGDANTELRVKFLKKLEDALPVSED</sequence>
<comment type="similarity">
    <text evidence="3 8">Belongs to the TRAPP small subunits family. BET3 subfamily.</text>
</comment>
<evidence type="ECO:0000256" key="1">
    <source>
        <dbReference type="ARBA" id="ARBA00004222"/>
    </source>
</evidence>
<dbReference type="GO" id="GO:0030008">
    <property type="term" value="C:TRAPP complex"/>
    <property type="evidence" value="ECO:0007669"/>
    <property type="project" value="InterPro"/>
</dbReference>
<evidence type="ECO:0000313" key="10">
    <source>
        <dbReference type="Proteomes" id="UP001142055"/>
    </source>
</evidence>
<dbReference type="Proteomes" id="UP001142055">
    <property type="component" value="Chromosome 2"/>
</dbReference>
<evidence type="ECO:0000256" key="8">
    <source>
        <dbReference type="PIRNR" id="PIRNR018293"/>
    </source>
</evidence>
<dbReference type="GO" id="GO:0005794">
    <property type="term" value="C:Golgi apparatus"/>
    <property type="evidence" value="ECO:0007669"/>
    <property type="project" value="UniProtKB-SubCell"/>
</dbReference>
<reference evidence="9" key="1">
    <citation type="submission" date="2022-12" db="EMBL/GenBank/DDBJ databases">
        <title>Genome assemblies of Blomia tropicalis.</title>
        <authorList>
            <person name="Cui Y."/>
        </authorList>
    </citation>
    <scope>NUCLEOTIDE SEQUENCE</scope>
    <source>
        <tissue evidence="9">Adult mites</tissue>
    </source>
</reference>
<dbReference type="InterPro" id="IPR016721">
    <property type="entry name" value="Bet3"/>
</dbReference>
<dbReference type="GO" id="GO:0016236">
    <property type="term" value="P:macroautophagy"/>
    <property type="evidence" value="ECO:0007669"/>
    <property type="project" value="UniProtKB-ARBA"/>
</dbReference>
<protein>
    <recommendedName>
        <fullName evidence="8">Trafficking protein particle complex subunit</fullName>
    </recommendedName>
</protein>
<dbReference type="FunFam" id="3.30.1380.20:FF:000001">
    <property type="entry name" value="Trafficking protein particle complex subunit BET3"/>
    <property type="match status" value="1"/>
</dbReference>
<dbReference type="PANTHER" id="PTHR13048">
    <property type="entry name" value="TRAFFICKING PROTEIN PARTICLE COMPLEX SUBUNIT 3"/>
    <property type="match status" value="1"/>
</dbReference>
<dbReference type="Gene3D" id="3.30.1380.20">
    <property type="entry name" value="Trafficking protein particle complex subunit 3"/>
    <property type="match status" value="1"/>
</dbReference>
<dbReference type="GO" id="GO:0005783">
    <property type="term" value="C:endoplasmic reticulum"/>
    <property type="evidence" value="ECO:0007669"/>
    <property type="project" value="UniProtKB-SubCell"/>
</dbReference>
<evidence type="ECO:0000256" key="6">
    <source>
        <dbReference type="ARBA" id="ARBA00022892"/>
    </source>
</evidence>
<keyword evidence="10" id="KW-1185">Reference proteome</keyword>
<keyword evidence="5" id="KW-0256">Endoplasmic reticulum</keyword>
<dbReference type="InterPro" id="IPR024096">
    <property type="entry name" value="NO_sig/Golgi_transp_ligand-bd"/>
</dbReference>
<dbReference type="GO" id="GO:0048193">
    <property type="term" value="P:Golgi vesicle transport"/>
    <property type="evidence" value="ECO:0007669"/>
    <property type="project" value="InterPro"/>
</dbReference>
<proteinExistence type="inferred from homology"/>
<dbReference type="SUPFAM" id="SSF111126">
    <property type="entry name" value="Ligand-binding domain in the NO signalling and Golgi transport"/>
    <property type="match status" value="1"/>
</dbReference>
<dbReference type="OMA" id="MVQMQVQ"/>
<dbReference type="PIRSF" id="PIRSF018293">
    <property type="entry name" value="TRAPP_I_complex_Bet3"/>
    <property type="match status" value="1"/>
</dbReference>
<keyword evidence="7 8" id="KW-0333">Golgi apparatus</keyword>
<dbReference type="InterPro" id="IPR007194">
    <property type="entry name" value="TRAPP_component"/>
</dbReference>
<dbReference type="Pfam" id="PF04051">
    <property type="entry name" value="TRAPP"/>
    <property type="match status" value="1"/>
</dbReference>
<dbReference type="AlphaFoldDB" id="A0A9Q0M7U5"/>
<dbReference type="EMBL" id="JAPWDV010000002">
    <property type="protein sequence ID" value="KAJ6220484.1"/>
    <property type="molecule type" value="Genomic_DNA"/>
</dbReference>